<name>A0ABX8B5G9_9BACT</name>
<dbReference type="Proteomes" id="UP000677668">
    <property type="component" value="Chromosome 1"/>
</dbReference>
<dbReference type="CDD" id="cd02966">
    <property type="entry name" value="TlpA_like_family"/>
    <property type="match status" value="1"/>
</dbReference>
<dbReference type="SUPFAM" id="SSF52833">
    <property type="entry name" value="Thioredoxin-like"/>
    <property type="match status" value="1"/>
</dbReference>
<dbReference type="PANTHER" id="PTHR42852">
    <property type="entry name" value="THIOL:DISULFIDE INTERCHANGE PROTEIN DSBE"/>
    <property type="match status" value="1"/>
</dbReference>
<dbReference type="InterPro" id="IPR000866">
    <property type="entry name" value="AhpC/TSA"/>
</dbReference>
<dbReference type="InterPro" id="IPR013766">
    <property type="entry name" value="Thioredoxin_domain"/>
</dbReference>
<organism evidence="2 3">
    <name type="scientific">Chloracidobacterium sp. N</name>
    <dbReference type="NCBI Taxonomy" id="2821540"/>
    <lineage>
        <taxon>Bacteria</taxon>
        <taxon>Pseudomonadati</taxon>
        <taxon>Acidobacteriota</taxon>
        <taxon>Terriglobia</taxon>
        <taxon>Terriglobales</taxon>
        <taxon>Acidobacteriaceae</taxon>
        <taxon>Chloracidobacterium</taxon>
        <taxon>Chloracidobacterium aggregatum</taxon>
    </lineage>
</organism>
<dbReference type="PANTHER" id="PTHR42852:SF12">
    <property type="entry name" value="THIOL-DISULFIDE OXIDOREDUCTASE YKUV"/>
    <property type="match status" value="1"/>
</dbReference>
<protein>
    <submittedName>
        <fullName evidence="2">TlpA family protein disulfide reductase</fullName>
    </submittedName>
</protein>
<evidence type="ECO:0000259" key="1">
    <source>
        <dbReference type="PROSITE" id="PS51352"/>
    </source>
</evidence>
<dbReference type="Pfam" id="PF00578">
    <property type="entry name" value="AhpC-TSA"/>
    <property type="match status" value="1"/>
</dbReference>
<dbReference type="PROSITE" id="PS51352">
    <property type="entry name" value="THIOREDOXIN_2"/>
    <property type="match status" value="1"/>
</dbReference>
<reference evidence="2 3" key="1">
    <citation type="submission" date="2021-03" db="EMBL/GenBank/DDBJ databases">
        <title>Genomic and phenotypic characterization of Chloracidobacterium isolates provides evidence for multiple species.</title>
        <authorList>
            <person name="Saini M.K."/>
            <person name="Costas A.M.G."/>
            <person name="Tank M."/>
            <person name="Bryant D.A."/>
        </authorList>
    </citation>
    <scope>NUCLEOTIDE SEQUENCE [LARGE SCALE GENOMIC DNA]</scope>
    <source>
        <strain evidence="2 3">N</strain>
    </source>
</reference>
<proteinExistence type="predicted"/>
<evidence type="ECO:0000313" key="2">
    <source>
        <dbReference type="EMBL" id="QUV94965.1"/>
    </source>
</evidence>
<dbReference type="RefSeq" id="WP_211423219.1">
    <property type="nucleotide sequence ID" value="NZ_CP072642.1"/>
</dbReference>
<keyword evidence="3" id="KW-1185">Reference proteome</keyword>
<feature type="domain" description="Thioredoxin" evidence="1">
    <location>
        <begin position="1"/>
        <end position="145"/>
    </location>
</feature>
<sequence>MRIGTPLPPFDGATEWRNGSVTPEDLRGHIVLVHFWAVSCGICSEQMPRVNAWRDTLAEKGVRVVSIHMPRYEADTDLAAVEAAIAKYGLTQPCAIDNLHRIADAFGNEFVPAFYLFDAEGKLKSFSAGENAARLVQPALERLLGSA</sequence>
<accession>A0ABX8B5G9</accession>
<dbReference type="InterPro" id="IPR036249">
    <property type="entry name" value="Thioredoxin-like_sf"/>
</dbReference>
<dbReference type="EMBL" id="CP072642">
    <property type="protein sequence ID" value="QUV94965.1"/>
    <property type="molecule type" value="Genomic_DNA"/>
</dbReference>
<dbReference type="InterPro" id="IPR050553">
    <property type="entry name" value="Thioredoxin_ResA/DsbE_sf"/>
</dbReference>
<gene>
    <name evidence="2" type="ORF">J8C05_06035</name>
</gene>
<evidence type="ECO:0000313" key="3">
    <source>
        <dbReference type="Proteomes" id="UP000677668"/>
    </source>
</evidence>
<dbReference type="Gene3D" id="3.40.30.10">
    <property type="entry name" value="Glutaredoxin"/>
    <property type="match status" value="1"/>
</dbReference>